<evidence type="ECO:0000256" key="1">
    <source>
        <dbReference type="SAM" id="MobiDB-lite"/>
    </source>
</evidence>
<keyword evidence="2" id="KW-1133">Transmembrane helix</keyword>
<protein>
    <recommendedName>
        <fullName evidence="3">Leucine rich repeat variant domain-containing protein</fullName>
    </recommendedName>
</protein>
<sequence length="340" mass="35536">MTTPRSAAEEARDPSTSPDRLLELTRDHPELQAVIVSNPACPAVAREWILAINPEVRQLHQHAQPPSSEQAPPEPSADPPGEVEEPDPDGVSVWGDVFDRPPAPTPVGRSQKVQVAADRGVVPLGAAGGAGTAGSGPEPPAGLRPAPPPPEAEQDGRGRRGPWLIGCGCLILALILVVAVALGTYLWGGEDDSYQRPSSDPAAEQTQETAPEEESAEPEEDPVSPAPEDALELEEVRSPTGNIACSLAEDSVGCSVADRDFSEAGLEDCEQGAFSLQVAGDEAAPACGETFGSDSAPALEYDTSAVSGDVACTSEFDGMTCWNTRTGQGFFVNRVTYETF</sequence>
<dbReference type="AlphaFoldDB" id="A0A9D2RNW4"/>
<reference evidence="4" key="2">
    <citation type="submission" date="2021-04" db="EMBL/GenBank/DDBJ databases">
        <authorList>
            <person name="Gilroy R."/>
        </authorList>
    </citation>
    <scope>NUCLEOTIDE SEQUENCE</scope>
    <source>
        <strain evidence="4">ChiHjej13B12-24818</strain>
    </source>
</reference>
<feature type="region of interest" description="Disordered" evidence="1">
    <location>
        <begin position="57"/>
        <end position="158"/>
    </location>
</feature>
<proteinExistence type="predicted"/>
<feature type="region of interest" description="Disordered" evidence="1">
    <location>
        <begin position="192"/>
        <end position="229"/>
    </location>
</feature>
<keyword evidence="2" id="KW-0472">Membrane</keyword>
<accession>A0A9D2RNW4</accession>
<feature type="domain" description="Leucine rich repeat variant" evidence="3">
    <location>
        <begin position="7"/>
        <end position="61"/>
    </location>
</feature>
<keyword evidence="2" id="KW-0812">Transmembrane</keyword>
<feature type="compositionally biased region" description="Pro residues" evidence="1">
    <location>
        <begin position="137"/>
        <end position="151"/>
    </location>
</feature>
<evidence type="ECO:0000259" key="3">
    <source>
        <dbReference type="Pfam" id="PF25591"/>
    </source>
</evidence>
<dbReference type="Proteomes" id="UP000823823">
    <property type="component" value="Unassembled WGS sequence"/>
</dbReference>
<name>A0A9D2RNW4_9MICO</name>
<reference evidence="4" key="1">
    <citation type="journal article" date="2021" name="PeerJ">
        <title>Extensive microbial diversity within the chicken gut microbiome revealed by metagenomics and culture.</title>
        <authorList>
            <person name="Gilroy R."/>
            <person name="Ravi A."/>
            <person name="Getino M."/>
            <person name="Pursley I."/>
            <person name="Horton D.L."/>
            <person name="Alikhan N.F."/>
            <person name="Baker D."/>
            <person name="Gharbi K."/>
            <person name="Hall N."/>
            <person name="Watson M."/>
            <person name="Adriaenssens E.M."/>
            <person name="Foster-Nyarko E."/>
            <person name="Jarju S."/>
            <person name="Secka A."/>
            <person name="Antonio M."/>
            <person name="Oren A."/>
            <person name="Chaudhuri R.R."/>
            <person name="La Ragione R."/>
            <person name="Hildebrand F."/>
            <person name="Pallen M.J."/>
        </authorList>
    </citation>
    <scope>NUCLEOTIDE SEQUENCE</scope>
    <source>
        <strain evidence="4">ChiHjej13B12-24818</strain>
    </source>
</reference>
<evidence type="ECO:0000256" key="2">
    <source>
        <dbReference type="SAM" id="Phobius"/>
    </source>
</evidence>
<comment type="caution">
    <text evidence="4">The sequence shown here is derived from an EMBL/GenBank/DDBJ whole genome shotgun (WGS) entry which is preliminary data.</text>
</comment>
<dbReference type="InterPro" id="IPR057893">
    <property type="entry name" value="LRV_2"/>
</dbReference>
<feature type="transmembrane region" description="Helical" evidence="2">
    <location>
        <begin position="163"/>
        <end position="187"/>
    </location>
</feature>
<feature type="region of interest" description="Disordered" evidence="1">
    <location>
        <begin position="1"/>
        <end position="21"/>
    </location>
</feature>
<evidence type="ECO:0000313" key="5">
    <source>
        <dbReference type="Proteomes" id="UP000823823"/>
    </source>
</evidence>
<feature type="compositionally biased region" description="Low complexity" evidence="1">
    <location>
        <begin position="61"/>
        <end position="71"/>
    </location>
</feature>
<evidence type="ECO:0000313" key="4">
    <source>
        <dbReference type="EMBL" id="HJB10223.1"/>
    </source>
</evidence>
<dbReference type="EMBL" id="DWZH01000049">
    <property type="protein sequence ID" value="HJB10223.1"/>
    <property type="molecule type" value="Genomic_DNA"/>
</dbReference>
<dbReference type="Pfam" id="PF25591">
    <property type="entry name" value="LRV_2"/>
    <property type="match status" value="1"/>
</dbReference>
<gene>
    <name evidence="4" type="ORF">H9786_06790</name>
</gene>
<organism evidence="4 5">
    <name type="scientific">Candidatus Brachybacterium merdavium</name>
    <dbReference type="NCBI Taxonomy" id="2838513"/>
    <lineage>
        <taxon>Bacteria</taxon>
        <taxon>Bacillati</taxon>
        <taxon>Actinomycetota</taxon>
        <taxon>Actinomycetes</taxon>
        <taxon>Micrococcales</taxon>
        <taxon>Dermabacteraceae</taxon>
        <taxon>Brachybacterium</taxon>
    </lineage>
</organism>
<feature type="compositionally biased region" description="Acidic residues" evidence="1">
    <location>
        <begin position="210"/>
        <end position="222"/>
    </location>
</feature>